<feature type="compositionally biased region" description="Polar residues" evidence="18">
    <location>
        <begin position="22"/>
        <end position="45"/>
    </location>
</feature>
<keyword evidence="12 16" id="KW-0443">Lipid metabolism</keyword>
<dbReference type="AlphaFoldDB" id="A0A9W8DRT2"/>
<accession>A0A9W8DRT2</accession>
<feature type="transmembrane region" description="Helical" evidence="16">
    <location>
        <begin position="162"/>
        <end position="179"/>
    </location>
</feature>
<evidence type="ECO:0000256" key="15">
    <source>
        <dbReference type="ARBA" id="ARBA00023264"/>
    </source>
</evidence>
<feature type="transmembrane region" description="Helical" evidence="16">
    <location>
        <begin position="341"/>
        <end position="363"/>
    </location>
</feature>
<evidence type="ECO:0000256" key="18">
    <source>
        <dbReference type="SAM" id="MobiDB-lite"/>
    </source>
</evidence>
<keyword evidence="10 16" id="KW-0548">Nucleotidyltransferase</keyword>
<feature type="transmembrane region" description="Helical" evidence="16">
    <location>
        <begin position="121"/>
        <end position="142"/>
    </location>
</feature>
<feature type="transmembrane region" description="Helical" evidence="16">
    <location>
        <begin position="63"/>
        <end position="82"/>
    </location>
</feature>
<evidence type="ECO:0000256" key="6">
    <source>
        <dbReference type="ARBA" id="ARBA00012487"/>
    </source>
</evidence>
<evidence type="ECO:0000256" key="5">
    <source>
        <dbReference type="ARBA" id="ARBA00010185"/>
    </source>
</evidence>
<keyword evidence="8 16" id="KW-0808">Transferase</keyword>
<comment type="similarity">
    <text evidence="5 16 17">Belongs to the CDS family.</text>
</comment>
<keyword evidence="14 16" id="KW-0594">Phospholipid biosynthesis</keyword>
<feature type="region of interest" description="Disordered" evidence="18">
    <location>
        <begin position="1"/>
        <end position="55"/>
    </location>
</feature>
<evidence type="ECO:0000256" key="4">
    <source>
        <dbReference type="ARBA" id="ARBA00005189"/>
    </source>
</evidence>
<sequence length="458" mass="51691">MSMTRQRSRQKSRHNTPDDIATQGSGNSSPTFSRGTGSPTNSRSPSLAKRAGDHGKAPKWQNWWVRTLWTFVMIGSFFAIIASGPVSVILMVVGIQTWVFSEVIALSSVPNRERKLPWARALNWYFLLATNYYLYGESILHYFKQFVLMDGVLQPLATHHRFISFSLYLFGFVWFVAGLRKGFYRFQFTQFAWTHMTLLLVVFTSHCIINNIFEGLFWFFLPISLVITNDIFAYVFGFFFGRTPLIQLSPKKTVEGFLGGWVSTMVFGFFAASLLRRFAYMYCPVRDLGMNAITGVDCEPDAIFLRQPHHFPAGVAWVLTRLAHALFNTTTPITSVDIAPVQWHVVVLACFASLIAPFGGFFASGLKRAFKIKDFGHSIPGHGGITDRMDCQFMMGVFSYLYCQTFVHARVVGVGTLLEAAITSLTVDQQIELYRNLGQYLIGQNALPVEMVPPMVTL</sequence>
<feature type="compositionally biased region" description="Basic residues" evidence="18">
    <location>
        <begin position="1"/>
        <end position="14"/>
    </location>
</feature>
<keyword evidence="11 16" id="KW-1133">Transmembrane helix</keyword>
<dbReference type="PROSITE" id="PS01315">
    <property type="entry name" value="CDS"/>
    <property type="match status" value="1"/>
</dbReference>
<evidence type="ECO:0000256" key="13">
    <source>
        <dbReference type="ARBA" id="ARBA00023136"/>
    </source>
</evidence>
<keyword evidence="13 16" id="KW-0472">Membrane</keyword>
<dbReference type="Proteomes" id="UP001150569">
    <property type="component" value="Unassembled WGS sequence"/>
</dbReference>
<dbReference type="GO" id="GO:0016024">
    <property type="term" value="P:CDP-diacylglycerol biosynthetic process"/>
    <property type="evidence" value="ECO:0007669"/>
    <property type="project" value="UniProtKB-UniRule"/>
</dbReference>
<feature type="transmembrane region" description="Helical" evidence="16">
    <location>
        <begin position="253"/>
        <end position="275"/>
    </location>
</feature>
<reference evidence="19" key="1">
    <citation type="submission" date="2022-07" db="EMBL/GenBank/DDBJ databases">
        <title>Phylogenomic reconstructions and comparative analyses of Kickxellomycotina fungi.</title>
        <authorList>
            <person name="Reynolds N.K."/>
            <person name="Stajich J.E."/>
            <person name="Barry K."/>
            <person name="Grigoriev I.V."/>
            <person name="Crous P."/>
            <person name="Smith M.E."/>
        </authorList>
    </citation>
    <scope>NUCLEOTIDE SEQUENCE</scope>
    <source>
        <strain evidence="19">RSA 861</strain>
    </source>
</reference>
<evidence type="ECO:0000256" key="17">
    <source>
        <dbReference type="RuleBase" id="RU003938"/>
    </source>
</evidence>
<dbReference type="EC" id="2.7.7.41" evidence="6 16"/>
<dbReference type="GO" id="GO:0004605">
    <property type="term" value="F:phosphatidate cytidylyltransferase activity"/>
    <property type="evidence" value="ECO:0007669"/>
    <property type="project" value="UniProtKB-UniRule"/>
</dbReference>
<evidence type="ECO:0000313" key="20">
    <source>
        <dbReference type="Proteomes" id="UP001150569"/>
    </source>
</evidence>
<keyword evidence="7 16" id="KW-0444">Lipid biosynthesis</keyword>
<feature type="transmembrane region" description="Helical" evidence="16">
    <location>
        <begin position="219"/>
        <end position="241"/>
    </location>
</feature>
<evidence type="ECO:0000256" key="14">
    <source>
        <dbReference type="ARBA" id="ARBA00023209"/>
    </source>
</evidence>
<dbReference type="EMBL" id="JANBPT010000451">
    <property type="protein sequence ID" value="KAJ1920195.1"/>
    <property type="molecule type" value="Genomic_DNA"/>
</dbReference>
<evidence type="ECO:0000256" key="9">
    <source>
        <dbReference type="ARBA" id="ARBA00022692"/>
    </source>
</evidence>
<evidence type="ECO:0000256" key="7">
    <source>
        <dbReference type="ARBA" id="ARBA00022516"/>
    </source>
</evidence>
<evidence type="ECO:0000256" key="10">
    <source>
        <dbReference type="ARBA" id="ARBA00022695"/>
    </source>
</evidence>
<comment type="catalytic activity">
    <reaction evidence="1 16 17">
        <text>a 1,2-diacyl-sn-glycero-3-phosphate + CTP + H(+) = a CDP-1,2-diacyl-sn-glycerol + diphosphate</text>
        <dbReference type="Rhea" id="RHEA:16229"/>
        <dbReference type="ChEBI" id="CHEBI:15378"/>
        <dbReference type="ChEBI" id="CHEBI:33019"/>
        <dbReference type="ChEBI" id="CHEBI:37563"/>
        <dbReference type="ChEBI" id="CHEBI:58332"/>
        <dbReference type="ChEBI" id="CHEBI:58608"/>
        <dbReference type="EC" id="2.7.7.41"/>
    </reaction>
</comment>
<comment type="pathway">
    <text evidence="4">Lipid metabolism.</text>
</comment>
<dbReference type="OrthoDB" id="10260889at2759"/>
<dbReference type="InterPro" id="IPR016720">
    <property type="entry name" value="PC_Trfase_euk"/>
</dbReference>
<dbReference type="PANTHER" id="PTHR13773:SF8">
    <property type="entry name" value="PHOSPHATIDATE CYTIDYLYLTRANSFERASE, PHOTORECEPTOR-SPECIFIC"/>
    <property type="match status" value="1"/>
</dbReference>
<name>A0A9W8DRT2_9FUNG</name>
<dbReference type="PANTHER" id="PTHR13773">
    <property type="entry name" value="PHOSPHATIDATE CYTIDYLYLTRANSFERASE"/>
    <property type="match status" value="1"/>
</dbReference>
<gene>
    <name evidence="19" type="primary">CDS1_2</name>
    <name evidence="19" type="ORF">IWQ60_007052</name>
</gene>
<comment type="caution">
    <text evidence="19">The sequence shown here is derived from an EMBL/GenBank/DDBJ whole genome shotgun (WGS) entry which is preliminary data.</text>
</comment>
<proteinExistence type="inferred from homology"/>
<keyword evidence="15 16" id="KW-1208">Phospholipid metabolism</keyword>
<evidence type="ECO:0000256" key="8">
    <source>
        <dbReference type="ARBA" id="ARBA00022679"/>
    </source>
</evidence>
<protein>
    <recommendedName>
        <fullName evidence="6 16">Phosphatidate cytidylyltransferase</fullName>
        <ecNumber evidence="6 16">2.7.7.41</ecNumber>
    </recommendedName>
</protein>
<evidence type="ECO:0000256" key="3">
    <source>
        <dbReference type="ARBA" id="ARBA00005119"/>
    </source>
</evidence>
<dbReference type="InterPro" id="IPR000374">
    <property type="entry name" value="PC_trans"/>
</dbReference>
<evidence type="ECO:0000256" key="16">
    <source>
        <dbReference type="PIRNR" id="PIRNR018269"/>
    </source>
</evidence>
<comment type="pathway">
    <text evidence="3 16 17">Phospholipid metabolism; CDP-diacylglycerol biosynthesis; CDP-diacylglycerol from sn-glycerol 3-phosphate: step 3/3.</text>
</comment>
<dbReference type="GO" id="GO:0005789">
    <property type="term" value="C:endoplasmic reticulum membrane"/>
    <property type="evidence" value="ECO:0007669"/>
    <property type="project" value="TreeGrafter"/>
</dbReference>
<organism evidence="19 20">
    <name type="scientific">Tieghemiomyces parasiticus</name>
    <dbReference type="NCBI Taxonomy" id="78921"/>
    <lineage>
        <taxon>Eukaryota</taxon>
        <taxon>Fungi</taxon>
        <taxon>Fungi incertae sedis</taxon>
        <taxon>Zoopagomycota</taxon>
        <taxon>Kickxellomycotina</taxon>
        <taxon>Dimargaritomycetes</taxon>
        <taxon>Dimargaritales</taxon>
        <taxon>Dimargaritaceae</taxon>
        <taxon>Tieghemiomyces</taxon>
    </lineage>
</organism>
<dbReference type="PIRSF" id="PIRSF018269">
    <property type="entry name" value="PC_trans_euk"/>
    <property type="match status" value="1"/>
</dbReference>
<keyword evidence="20" id="KW-1185">Reference proteome</keyword>
<dbReference type="Pfam" id="PF01148">
    <property type="entry name" value="CTP_transf_1"/>
    <property type="match status" value="1"/>
</dbReference>
<evidence type="ECO:0000256" key="2">
    <source>
        <dbReference type="ARBA" id="ARBA00004141"/>
    </source>
</evidence>
<evidence type="ECO:0000313" key="19">
    <source>
        <dbReference type="EMBL" id="KAJ1920195.1"/>
    </source>
</evidence>
<evidence type="ECO:0000256" key="11">
    <source>
        <dbReference type="ARBA" id="ARBA00022989"/>
    </source>
</evidence>
<evidence type="ECO:0000256" key="12">
    <source>
        <dbReference type="ARBA" id="ARBA00023098"/>
    </source>
</evidence>
<evidence type="ECO:0000256" key="1">
    <source>
        <dbReference type="ARBA" id="ARBA00001698"/>
    </source>
</evidence>
<comment type="subcellular location">
    <subcellularLocation>
        <location evidence="2">Membrane</location>
        <topology evidence="2">Multi-pass membrane protein</topology>
    </subcellularLocation>
</comment>
<keyword evidence="9 16" id="KW-0812">Transmembrane</keyword>
<feature type="transmembrane region" description="Helical" evidence="16">
    <location>
        <begin position="88"/>
        <end position="109"/>
    </location>
</feature>
<feature type="transmembrane region" description="Helical" evidence="16">
    <location>
        <begin position="191"/>
        <end position="213"/>
    </location>
</feature>